<keyword evidence="15" id="KW-1185">Reference proteome</keyword>
<dbReference type="FunFam" id="3.40.50.300:FF:000014">
    <property type="entry name" value="DNA polymerase III subunit gamma/tau"/>
    <property type="match status" value="1"/>
</dbReference>
<evidence type="ECO:0000256" key="12">
    <source>
        <dbReference type="SAM" id="MobiDB-lite"/>
    </source>
</evidence>
<feature type="region of interest" description="Disordered" evidence="12">
    <location>
        <begin position="390"/>
        <end position="451"/>
    </location>
</feature>
<dbReference type="InterPro" id="IPR045085">
    <property type="entry name" value="HLD_clamp_pol_III_gamma_tau"/>
</dbReference>
<dbReference type="Pfam" id="PF12169">
    <property type="entry name" value="DNA_pol3_gamma3"/>
    <property type="match status" value="1"/>
</dbReference>
<evidence type="ECO:0000313" key="15">
    <source>
        <dbReference type="Proteomes" id="UP000001551"/>
    </source>
</evidence>
<evidence type="ECO:0000256" key="9">
    <source>
        <dbReference type="ARBA" id="ARBA00022840"/>
    </source>
</evidence>
<dbReference type="EC" id="2.7.7.7" evidence="2"/>
<comment type="similarity">
    <text evidence="1">Belongs to the DnaX/STICHEL family.</text>
</comment>
<evidence type="ECO:0000256" key="1">
    <source>
        <dbReference type="ARBA" id="ARBA00006360"/>
    </source>
</evidence>
<dbReference type="InterPro" id="IPR003593">
    <property type="entry name" value="AAA+_ATPase"/>
</dbReference>
<feature type="compositionally biased region" description="Low complexity" evidence="12">
    <location>
        <begin position="397"/>
        <end position="411"/>
    </location>
</feature>
<dbReference type="SUPFAM" id="SSF48019">
    <property type="entry name" value="post-AAA+ oligomerization domain-like"/>
    <property type="match status" value="1"/>
</dbReference>
<sequence>MYQALYRKWRPRTFEDVAGQPQIVATLLGELRAGRVAHAYLFTGSRGTGKTTCAKILAKAVNCLHPQNGDPCGECAVCRGIDDGSLTDVVEIDAASNNGVDSIRALREETVYTPAAAKYRVYIIDEAHMLSAGAFNALLKTLEEPPAYVLFILATTEAHKIPATILSRCQRFDFRRIPPADIAARLLYVAEQEHIPLTQDGAEAIARLADGALRDALSLLDTCANGGGDAVDEEAVARAAGLAGRDYLYALSDAVHAGDAPQALRTLDELYASAKDADRLCEELIGHFRAIMLTQAGSIPPVSASEAGRLQDAARDFDPETVLHALDTLQHTAETLRRAPVKRVEMEMGLLRLCNPALDTSPAALLRRIAALETQVKAGGLRAEATAAGLHMPPGAPARGGAPKADAALPWTEPPAAPETPAATSRRAAQKQAQPENDAPPADSSEESAEPLACWPEVLEELGRIDPPLRGVLDKSKAVVRGAYVLVDAGNVMFADLIRQPLHQKPLVEAVRTATGKPYKVGVFKSSLHAAQKEKSDDPFDALLRTAMDGGVPIREKEQ</sequence>
<evidence type="ECO:0000256" key="11">
    <source>
        <dbReference type="ARBA" id="ARBA00049244"/>
    </source>
</evidence>
<keyword evidence="10" id="KW-0239">DNA-directed DNA polymerase</keyword>
<evidence type="ECO:0000259" key="13">
    <source>
        <dbReference type="SMART" id="SM00382"/>
    </source>
</evidence>
<evidence type="ECO:0000256" key="5">
    <source>
        <dbReference type="ARBA" id="ARBA00022705"/>
    </source>
</evidence>
<accession>E6U6L9</accession>
<dbReference type="InterPro" id="IPR050238">
    <property type="entry name" value="DNA_Rep/Repair_Clamp_Loader"/>
</dbReference>
<reference evidence="14 15" key="1">
    <citation type="submission" date="2010-12" db="EMBL/GenBank/DDBJ databases">
        <title>Complete sequence of Ethanoligenens harbinense YUAN-3.</title>
        <authorList>
            <person name="Lucas S."/>
            <person name="Copeland A."/>
            <person name="Lapidus A."/>
            <person name="Cheng J.-F."/>
            <person name="Bruce D."/>
            <person name="Goodwin L."/>
            <person name="Pitluck S."/>
            <person name="Chertkov O."/>
            <person name="Misra M."/>
            <person name="Detter J.C."/>
            <person name="Han C."/>
            <person name="Tapia R."/>
            <person name="Land M."/>
            <person name="Hauser L."/>
            <person name="Jeffries C."/>
            <person name="Kyrpides N."/>
            <person name="Ivanova N."/>
            <person name="Mikhailova N."/>
            <person name="Wang A."/>
            <person name="Mouttaki H."/>
            <person name="He Z."/>
            <person name="Zhou J."/>
            <person name="Hemme C.L."/>
            <person name="Woyke T."/>
        </authorList>
    </citation>
    <scope>NUCLEOTIDE SEQUENCE [LARGE SCALE GENOMIC DNA]</scope>
    <source>
        <strain evidence="15">DSM 18485 / JCM 12961 / CGMCC 1.5033 / YUAN-3</strain>
    </source>
</reference>
<keyword evidence="7" id="KW-0547">Nucleotide-binding</keyword>
<dbReference type="Proteomes" id="UP000001551">
    <property type="component" value="Chromosome"/>
</dbReference>
<name>E6U6L9_ETHHY</name>
<dbReference type="NCBIfam" id="TIGR02397">
    <property type="entry name" value="dnaX_nterm"/>
    <property type="match status" value="1"/>
</dbReference>
<evidence type="ECO:0000256" key="8">
    <source>
        <dbReference type="ARBA" id="ARBA00022833"/>
    </source>
</evidence>
<dbReference type="AlphaFoldDB" id="E6U6L9"/>
<feature type="domain" description="AAA+ ATPase" evidence="13">
    <location>
        <begin position="36"/>
        <end position="178"/>
    </location>
</feature>
<gene>
    <name evidence="14" type="ordered locus">Ethha_0165</name>
</gene>
<dbReference type="NCBIfam" id="NF004046">
    <property type="entry name" value="PRK05563.1"/>
    <property type="match status" value="1"/>
</dbReference>
<dbReference type="InterPro" id="IPR012763">
    <property type="entry name" value="DNA_pol_III_sug/sutau_N"/>
</dbReference>
<dbReference type="GO" id="GO:0003677">
    <property type="term" value="F:DNA binding"/>
    <property type="evidence" value="ECO:0007669"/>
    <property type="project" value="InterPro"/>
</dbReference>
<dbReference type="STRING" id="663278.Ethha_0165"/>
<dbReference type="InterPro" id="IPR027417">
    <property type="entry name" value="P-loop_NTPase"/>
</dbReference>
<protein>
    <recommendedName>
        <fullName evidence="2">DNA-directed DNA polymerase</fullName>
        <ecNumber evidence="2">2.7.7.7</ecNumber>
    </recommendedName>
</protein>
<dbReference type="InterPro" id="IPR008921">
    <property type="entry name" value="DNA_pol3_clamp-load_cplx_C"/>
</dbReference>
<dbReference type="PANTHER" id="PTHR11669">
    <property type="entry name" value="REPLICATION FACTOR C / DNA POLYMERASE III GAMMA-TAU SUBUNIT"/>
    <property type="match status" value="1"/>
</dbReference>
<keyword evidence="3" id="KW-0808">Transferase</keyword>
<evidence type="ECO:0000256" key="7">
    <source>
        <dbReference type="ARBA" id="ARBA00022741"/>
    </source>
</evidence>
<dbReference type="CDD" id="cd00009">
    <property type="entry name" value="AAA"/>
    <property type="match status" value="1"/>
</dbReference>
<evidence type="ECO:0000256" key="10">
    <source>
        <dbReference type="ARBA" id="ARBA00022932"/>
    </source>
</evidence>
<dbReference type="InterPro" id="IPR022754">
    <property type="entry name" value="DNA_pol_III_gamma-3"/>
</dbReference>
<keyword evidence="6" id="KW-0479">Metal-binding</keyword>
<evidence type="ECO:0000256" key="6">
    <source>
        <dbReference type="ARBA" id="ARBA00022723"/>
    </source>
</evidence>
<evidence type="ECO:0000256" key="4">
    <source>
        <dbReference type="ARBA" id="ARBA00022695"/>
    </source>
</evidence>
<dbReference type="KEGG" id="eha:Ethha_0165"/>
<evidence type="ECO:0000256" key="2">
    <source>
        <dbReference type="ARBA" id="ARBA00012417"/>
    </source>
</evidence>
<keyword evidence="4" id="KW-0548">Nucleotidyltransferase</keyword>
<dbReference type="GO" id="GO:0005524">
    <property type="term" value="F:ATP binding"/>
    <property type="evidence" value="ECO:0007669"/>
    <property type="project" value="UniProtKB-KW"/>
</dbReference>
<dbReference type="eggNOG" id="COG2812">
    <property type="taxonomic scope" value="Bacteria"/>
</dbReference>
<dbReference type="GO" id="GO:0006261">
    <property type="term" value="P:DNA-templated DNA replication"/>
    <property type="evidence" value="ECO:0007669"/>
    <property type="project" value="TreeGrafter"/>
</dbReference>
<dbReference type="Gene3D" id="3.40.50.300">
    <property type="entry name" value="P-loop containing nucleotide triphosphate hydrolases"/>
    <property type="match status" value="1"/>
</dbReference>
<dbReference type="HOGENOM" id="CLU_006229_0_5_9"/>
<dbReference type="Gene3D" id="1.10.8.60">
    <property type="match status" value="1"/>
</dbReference>
<dbReference type="EMBL" id="CP002400">
    <property type="protein sequence ID" value="ADU25752.1"/>
    <property type="molecule type" value="Genomic_DNA"/>
</dbReference>
<evidence type="ECO:0000313" key="14">
    <source>
        <dbReference type="EMBL" id="ADU25752.1"/>
    </source>
</evidence>
<dbReference type="PANTHER" id="PTHR11669:SF0">
    <property type="entry name" value="PROTEIN STICHEL-LIKE 2"/>
    <property type="match status" value="1"/>
</dbReference>
<dbReference type="RefSeq" id="WP_013484133.1">
    <property type="nucleotide sequence ID" value="NC_014828.1"/>
</dbReference>
<proteinExistence type="inferred from homology"/>
<keyword evidence="5" id="KW-0235">DNA replication</keyword>
<organism evidence="14 15">
    <name type="scientific">Ethanoligenens harbinense (strain DSM 18485 / JCM 12961 / CGMCC 1.5033 / YUAN-3)</name>
    <dbReference type="NCBI Taxonomy" id="663278"/>
    <lineage>
        <taxon>Bacteria</taxon>
        <taxon>Bacillati</taxon>
        <taxon>Bacillota</taxon>
        <taxon>Clostridia</taxon>
        <taxon>Eubacteriales</taxon>
        <taxon>Oscillospiraceae</taxon>
        <taxon>Ethanoligenens</taxon>
    </lineage>
</organism>
<dbReference type="Gene3D" id="1.20.272.10">
    <property type="match status" value="1"/>
</dbReference>
<dbReference type="GO" id="GO:0009360">
    <property type="term" value="C:DNA polymerase III complex"/>
    <property type="evidence" value="ECO:0007669"/>
    <property type="project" value="InterPro"/>
</dbReference>
<comment type="catalytic activity">
    <reaction evidence="11">
        <text>DNA(n) + a 2'-deoxyribonucleoside 5'-triphosphate = DNA(n+1) + diphosphate</text>
        <dbReference type="Rhea" id="RHEA:22508"/>
        <dbReference type="Rhea" id="RHEA-COMP:17339"/>
        <dbReference type="Rhea" id="RHEA-COMP:17340"/>
        <dbReference type="ChEBI" id="CHEBI:33019"/>
        <dbReference type="ChEBI" id="CHEBI:61560"/>
        <dbReference type="ChEBI" id="CHEBI:173112"/>
        <dbReference type="EC" id="2.7.7.7"/>
    </reaction>
</comment>
<keyword evidence="9" id="KW-0067">ATP-binding</keyword>
<dbReference type="SMART" id="SM00382">
    <property type="entry name" value="AAA"/>
    <property type="match status" value="1"/>
</dbReference>
<dbReference type="CDD" id="cd18137">
    <property type="entry name" value="HLD_clamp_pol_III_gamma_tau"/>
    <property type="match status" value="1"/>
</dbReference>
<dbReference type="GO" id="GO:0046872">
    <property type="term" value="F:metal ion binding"/>
    <property type="evidence" value="ECO:0007669"/>
    <property type="project" value="UniProtKB-KW"/>
</dbReference>
<dbReference type="Pfam" id="PF13177">
    <property type="entry name" value="DNA_pol3_delta2"/>
    <property type="match status" value="1"/>
</dbReference>
<dbReference type="SUPFAM" id="SSF52540">
    <property type="entry name" value="P-loop containing nucleoside triphosphate hydrolases"/>
    <property type="match status" value="1"/>
</dbReference>
<keyword evidence="8" id="KW-0862">Zinc</keyword>
<evidence type="ECO:0000256" key="3">
    <source>
        <dbReference type="ARBA" id="ARBA00022679"/>
    </source>
</evidence>
<dbReference type="GO" id="GO:0003887">
    <property type="term" value="F:DNA-directed DNA polymerase activity"/>
    <property type="evidence" value="ECO:0007669"/>
    <property type="project" value="UniProtKB-KW"/>
</dbReference>
<dbReference type="Pfam" id="PF22608">
    <property type="entry name" value="DNAX_ATPase_lid"/>
    <property type="match status" value="1"/>
</dbReference>